<dbReference type="STRING" id="926561.GCA_000379025_02415"/>
<gene>
    <name evidence="2" type="ORF">C7959_1298</name>
</gene>
<evidence type="ECO:0000313" key="2">
    <source>
        <dbReference type="EMBL" id="TDX48347.1"/>
    </source>
</evidence>
<protein>
    <submittedName>
        <fullName evidence="2">Uncharacterized protein</fullName>
    </submittedName>
</protein>
<keyword evidence="1" id="KW-0472">Membrane</keyword>
<comment type="caution">
    <text evidence="2">The sequence shown here is derived from an EMBL/GenBank/DDBJ whole genome shotgun (WGS) entry which is preliminary data.</text>
</comment>
<feature type="transmembrane region" description="Helical" evidence="1">
    <location>
        <begin position="148"/>
        <end position="165"/>
    </location>
</feature>
<dbReference type="RefSeq" id="WP_134118116.1">
    <property type="nucleotide sequence ID" value="NZ_SOEG01000029.1"/>
</dbReference>
<keyword evidence="1" id="KW-1133">Transmembrane helix</keyword>
<reference evidence="2 3" key="1">
    <citation type="submission" date="2019-03" db="EMBL/GenBank/DDBJ databases">
        <title>Subsurface microbial communities from deep shales in Ohio and West Virginia, USA.</title>
        <authorList>
            <person name="Wrighton K."/>
        </authorList>
    </citation>
    <scope>NUCLEOTIDE SEQUENCE [LARGE SCALE GENOMIC DNA]</scope>
    <source>
        <strain evidence="2 3">MSL 6dP</strain>
    </source>
</reference>
<feature type="transmembrane region" description="Helical" evidence="1">
    <location>
        <begin position="185"/>
        <end position="209"/>
    </location>
</feature>
<dbReference type="EMBL" id="SOEG01000029">
    <property type="protein sequence ID" value="TDX48347.1"/>
    <property type="molecule type" value="Genomic_DNA"/>
</dbReference>
<evidence type="ECO:0000256" key="1">
    <source>
        <dbReference type="SAM" id="Phobius"/>
    </source>
</evidence>
<dbReference type="InterPro" id="IPR007272">
    <property type="entry name" value="Sulf_transp_TsuA/YedE"/>
</dbReference>
<proteinExistence type="predicted"/>
<feature type="transmembrane region" description="Helical" evidence="1">
    <location>
        <begin position="77"/>
        <end position="95"/>
    </location>
</feature>
<dbReference type="AlphaFoldDB" id="A0A4R8H1Q8"/>
<keyword evidence="3" id="KW-1185">Reference proteome</keyword>
<feature type="transmembrane region" description="Helical" evidence="1">
    <location>
        <begin position="115"/>
        <end position="136"/>
    </location>
</feature>
<sequence length="217" mass="24380">MEKRGVSRRKDPKWQIKLAIVLLFISSLIFYYLYNSLAFNLAISWVFGLLVGFTLQRAKICFTATLRDPIFFGLTELARAVILSLLIATIGYSIIQYYQMLNGLSLSGRFVALGWHIPIGALIFGVGAAISGGCASGTLVRLGEGFQLQWVALIGFLLGSVHGAHDADWWYRLFSDYEVPHLHTLIGWGPSILLQVSMLVILYLLAYLWEKHKFDSF</sequence>
<feature type="transmembrane region" description="Helical" evidence="1">
    <location>
        <begin position="14"/>
        <end position="33"/>
    </location>
</feature>
<dbReference type="Proteomes" id="UP000295832">
    <property type="component" value="Unassembled WGS sequence"/>
</dbReference>
<feature type="transmembrane region" description="Helical" evidence="1">
    <location>
        <begin position="39"/>
        <end position="56"/>
    </location>
</feature>
<dbReference type="Pfam" id="PF04143">
    <property type="entry name" value="Sulf_transp"/>
    <property type="match status" value="1"/>
</dbReference>
<evidence type="ECO:0000313" key="3">
    <source>
        <dbReference type="Proteomes" id="UP000295832"/>
    </source>
</evidence>
<name>A0A4R8H1Q8_9FIRM</name>
<organism evidence="2 3">
    <name type="scientific">Orenia marismortui</name>
    <dbReference type="NCBI Taxonomy" id="46469"/>
    <lineage>
        <taxon>Bacteria</taxon>
        <taxon>Bacillati</taxon>
        <taxon>Bacillota</taxon>
        <taxon>Clostridia</taxon>
        <taxon>Halanaerobiales</taxon>
        <taxon>Halobacteroidaceae</taxon>
        <taxon>Orenia</taxon>
    </lineage>
</organism>
<accession>A0A4R8H1Q8</accession>
<keyword evidence="1" id="KW-0812">Transmembrane</keyword>